<organism evidence="2">
    <name type="scientific">Rhizophora mucronata</name>
    <name type="common">Asiatic mangrove</name>
    <dbReference type="NCBI Taxonomy" id="61149"/>
    <lineage>
        <taxon>Eukaryota</taxon>
        <taxon>Viridiplantae</taxon>
        <taxon>Streptophyta</taxon>
        <taxon>Embryophyta</taxon>
        <taxon>Tracheophyta</taxon>
        <taxon>Spermatophyta</taxon>
        <taxon>Magnoliopsida</taxon>
        <taxon>eudicotyledons</taxon>
        <taxon>Gunneridae</taxon>
        <taxon>Pentapetalae</taxon>
        <taxon>rosids</taxon>
        <taxon>fabids</taxon>
        <taxon>Malpighiales</taxon>
        <taxon>Rhizophoraceae</taxon>
        <taxon>Rhizophora</taxon>
    </lineage>
</organism>
<accession>A0A2P2M2Q0</accession>
<dbReference type="EMBL" id="GGEC01044013">
    <property type="protein sequence ID" value="MBX24497.1"/>
    <property type="molecule type" value="Transcribed_RNA"/>
</dbReference>
<sequence>MTSKSQSELVHPPMGLNHNGSLMLLSMPKSYTSQETTNI</sequence>
<name>A0A2P2M2Q0_RHIMU</name>
<dbReference type="AlphaFoldDB" id="A0A2P2M2Q0"/>
<feature type="region of interest" description="Disordered" evidence="1">
    <location>
        <begin position="1"/>
        <end position="21"/>
    </location>
</feature>
<proteinExistence type="predicted"/>
<reference evidence="2" key="1">
    <citation type="submission" date="2018-02" db="EMBL/GenBank/DDBJ databases">
        <title>Rhizophora mucronata_Transcriptome.</title>
        <authorList>
            <person name="Meera S.P."/>
            <person name="Sreeshan A."/>
            <person name="Augustine A."/>
        </authorList>
    </citation>
    <scope>NUCLEOTIDE SEQUENCE</scope>
    <source>
        <tissue evidence="2">Leaf</tissue>
    </source>
</reference>
<protein>
    <submittedName>
        <fullName evidence="2">Uncharacterized protein</fullName>
    </submittedName>
</protein>
<evidence type="ECO:0000256" key="1">
    <source>
        <dbReference type="SAM" id="MobiDB-lite"/>
    </source>
</evidence>
<evidence type="ECO:0000313" key="2">
    <source>
        <dbReference type="EMBL" id="MBX24497.1"/>
    </source>
</evidence>